<dbReference type="KEGG" id="nvi:100463181"/>
<dbReference type="InterPro" id="IPR004117">
    <property type="entry name" value="7tm6_olfct_rcpt"/>
</dbReference>
<sequence>MKTLAKVQSTKDDIEYYFGFNLKLLSQIGLKFSMNEKTDKFTFLQKLPSYIFLVEGMILFILEVYLIRDTIQSDTLLSIQIMSQIISNLQSVSKGFLVLNKAKSIKNVLETLGIIWRKYPLNNSDRALLNAPSKIISLSKIYWGIAVALLVIYDLPPFVIFFMQYQNRDAMNHTYDLSQTILLLKYPFNITRKSTFFFLISQEAFVLYASGVYWIGSDALFAQFTTHICLQFKILKCNTKEVFNRGSKEAHSSLIDLIKRHRELLKICEMTEEIYSPIIFSTMLFSAINMCVNVVGVRETITRGFYQETGVYLFLFLVTFAQILLFCIFAERITEETKSLADLAYNLEWTKEDHKLRVYILFIILRAQKPFSCTAYGFFPIGHKKLSSIINASFSYYMMLQTMS</sequence>
<reference evidence="11" key="1">
    <citation type="submission" date="2021-01" db="UniProtKB">
        <authorList>
            <consortium name="EnsemblMetazoa"/>
        </authorList>
    </citation>
    <scope>IDENTIFICATION</scope>
</reference>
<evidence type="ECO:0000256" key="4">
    <source>
        <dbReference type="ARBA" id="ARBA00022692"/>
    </source>
</evidence>
<dbReference type="PANTHER" id="PTHR21137">
    <property type="entry name" value="ODORANT RECEPTOR"/>
    <property type="match status" value="1"/>
</dbReference>
<dbReference type="CTD" id="100463181"/>
<dbReference type="PANTHER" id="PTHR21137:SF35">
    <property type="entry name" value="ODORANT RECEPTOR 19A-RELATED"/>
    <property type="match status" value="1"/>
</dbReference>
<dbReference type="GO" id="GO:0005549">
    <property type="term" value="F:odorant binding"/>
    <property type="evidence" value="ECO:0007669"/>
    <property type="project" value="InterPro"/>
</dbReference>
<feature type="transmembrane region" description="Helical" evidence="10">
    <location>
        <begin position="141"/>
        <end position="163"/>
    </location>
</feature>
<protein>
    <recommendedName>
        <fullName evidence="10">Odorant receptor</fullName>
    </recommendedName>
</protein>
<evidence type="ECO:0000256" key="7">
    <source>
        <dbReference type="ARBA" id="ARBA00023136"/>
    </source>
</evidence>
<proteinExistence type="inferred from homology"/>
<name>A0A7M6UWQ9_NASVI</name>
<dbReference type="EnsemblMetazoa" id="NM_001190685">
    <property type="protein sequence ID" value="NP_001177614"/>
    <property type="gene ID" value="GeneID_100463181"/>
</dbReference>
<keyword evidence="5 10" id="KW-0552">Olfaction</keyword>
<evidence type="ECO:0000256" key="2">
    <source>
        <dbReference type="ARBA" id="ARBA00022475"/>
    </source>
</evidence>
<evidence type="ECO:0000313" key="11">
    <source>
        <dbReference type="EnsemblMetazoa" id="NP_001177614"/>
    </source>
</evidence>
<keyword evidence="6 10" id="KW-1133">Transmembrane helix</keyword>
<evidence type="ECO:0000256" key="10">
    <source>
        <dbReference type="RuleBase" id="RU351113"/>
    </source>
</evidence>
<evidence type="ECO:0000256" key="6">
    <source>
        <dbReference type="ARBA" id="ARBA00022989"/>
    </source>
</evidence>
<evidence type="ECO:0000256" key="3">
    <source>
        <dbReference type="ARBA" id="ARBA00022606"/>
    </source>
</evidence>
<dbReference type="GeneID" id="100463181"/>
<evidence type="ECO:0000256" key="8">
    <source>
        <dbReference type="ARBA" id="ARBA00023170"/>
    </source>
</evidence>
<keyword evidence="9 10" id="KW-0807">Transducer</keyword>
<dbReference type="GO" id="GO:0007165">
    <property type="term" value="P:signal transduction"/>
    <property type="evidence" value="ECO:0007669"/>
    <property type="project" value="UniProtKB-KW"/>
</dbReference>
<evidence type="ECO:0000256" key="5">
    <source>
        <dbReference type="ARBA" id="ARBA00022725"/>
    </source>
</evidence>
<evidence type="ECO:0000256" key="9">
    <source>
        <dbReference type="ARBA" id="ARBA00023224"/>
    </source>
</evidence>
<feature type="transmembrane region" description="Helical" evidence="10">
    <location>
        <begin position="47"/>
        <end position="67"/>
    </location>
</feature>
<accession>A0A7M6UWQ9</accession>
<keyword evidence="4 10" id="KW-0812">Transmembrane</keyword>
<dbReference type="RefSeq" id="NP_001177614.1">
    <property type="nucleotide sequence ID" value="NM_001190685.1"/>
</dbReference>
<comment type="caution">
    <text evidence="10">Lacks conserved residue(s) required for the propagation of feature annotation.</text>
</comment>
<keyword evidence="12" id="KW-1185">Reference proteome</keyword>
<dbReference type="Pfam" id="PF02949">
    <property type="entry name" value="7tm_6"/>
    <property type="match status" value="1"/>
</dbReference>
<dbReference type="GO" id="GO:0005886">
    <property type="term" value="C:plasma membrane"/>
    <property type="evidence" value="ECO:0007669"/>
    <property type="project" value="UniProtKB-SubCell"/>
</dbReference>
<dbReference type="GO" id="GO:0004984">
    <property type="term" value="F:olfactory receptor activity"/>
    <property type="evidence" value="ECO:0007669"/>
    <property type="project" value="InterPro"/>
</dbReference>
<evidence type="ECO:0000313" key="12">
    <source>
        <dbReference type="Proteomes" id="UP000002358"/>
    </source>
</evidence>
<dbReference type="InParanoid" id="A0A7M6UWQ9"/>
<comment type="subcellular location">
    <subcellularLocation>
        <location evidence="1 10">Cell membrane</location>
        <topology evidence="1 10">Multi-pass membrane protein</topology>
    </subcellularLocation>
</comment>
<keyword evidence="8 10" id="KW-0675">Receptor</keyword>
<dbReference type="AlphaFoldDB" id="A0A7M6UWQ9"/>
<dbReference type="OrthoDB" id="8185860at2759"/>
<organism evidence="11 12">
    <name type="scientific">Nasonia vitripennis</name>
    <name type="common">Parasitic wasp</name>
    <dbReference type="NCBI Taxonomy" id="7425"/>
    <lineage>
        <taxon>Eukaryota</taxon>
        <taxon>Metazoa</taxon>
        <taxon>Ecdysozoa</taxon>
        <taxon>Arthropoda</taxon>
        <taxon>Hexapoda</taxon>
        <taxon>Insecta</taxon>
        <taxon>Pterygota</taxon>
        <taxon>Neoptera</taxon>
        <taxon>Endopterygota</taxon>
        <taxon>Hymenoptera</taxon>
        <taxon>Apocrita</taxon>
        <taxon>Proctotrupomorpha</taxon>
        <taxon>Chalcidoidea</taxon>
        <taxon>Pteromalidae</taxon>
        <taxon>Pteromalinae</taxon>
        <taxon>Nasonia</taxon>
    </lineage>
</organism>
<feature type="transmembrane region" description="Helical" evidence="10">
    <location>
        <begin position="274"/>
        <end position="297"/>
    </location>
</feature>
<dbReference type="FunCoup" id="A0A7M6UWQ9">
    <property type="interactions" value="83"/>
</dbReference>
<comment type="similarity">
    <text evidence="10">Belongs to the insect chemoreceptor superfamily. Heteromeric odorant receptor channel (TC 1.A.69) family.</text>
</comment>
<feature type="transmembrane region" description="Helical" evidence="10">
    <location>
        <begin position="309"/>
        <end position="330"/>
    </location>
</feature>
<dbReference type="Proteomes" id="UP000002358">
    <property type="component" value="Chromosome 1"/>
</dbReference>
<keyword evidence="3 10" id="KW-0716">Sensory transduction</keyword>
<dbReference type="SMR" id="A0A7M6UWQ9"/>
<keyword evidence="7 10" id="KW-0472">Membrane</keyword>
<evidence type="ECO:0000256" key="1">
    <source>
        <dbReference type="ARBA" id="ARBA00004651"/>
    </source>
</evidence>
<keyword evidence="2" id="KW-1003">Cell membrane</keyword>